<evidence type="ECO:0000256" key="11">
    <source>
        <dbReference type="ARBA" id="ARBA00023125"/>
    </source>
</evidence>
<keyword evidence="8 20" id="KW-0347">Helicase</keyword>
<dbReference type="RefSeq" id="WP_044983682.1">
    <property type="nucleotide sequence ID" value="NZ_CABLBR010000002.1"/>
</dbReference>
<dbReference type="InterPro" id="IPR036390">
    <property type="entry name" value="WH_DNA-bd_sf"/>
</dbReference>
<evidence type="ECO:0000256" key="4">
    <source>
        <dbReference type="ARBA" id="ARBA00022723"/>
    </source>
</evidence>
<evidence type="ECO:0000256" key="8">
    <source>
        <dbReference type="ARBA" id="ARBA00022806"/>
    </source>
</evidence>
<dbReference type="GO" id="GO:0016787">
    <property type="term" value="F:hydrolase activity"/>
    <property type="evidence" value="ECO:0007669"/>
    <property type="project" value="UniProtKB-KW"/>
</dbReference>
<evidence type="ECO:0000256" key="2">
    <source>
        <dbReference type="ARBA" id="ARBA00001947"/>
    </source>
</evidence>
<dbReference type="PROSITE" id="PS51194">
    <property type="entry name" value="HELICASE_CTER"/>
    <property type="match status" value="1"/>
</dbReference>
<dbReference type="SMART" id="SM00341">
    <property type="entry name" value="HRDC"/>
    <property type="match status" value="1"/>
</dbReference>
<dbReference type="NCBIfam" id="TIGR01389">
    <property type="entry name" value="recQ"/>
    <property type="match status" value="1"/>
</dbReference>
<dbReference type="SMART" id="SM00490">
    <property type="entry name" value="HELICc"/>
    <property type="match status" value="1"/>
</dbReference>
<dbReference type="SMART" id="SM00487">
    <property type="entry name" value="DEXDc"/>
    <property type="match status" value="1"/>
</dbReference>
<dbReference type="Gene3D" id="3.40.50.300">
    <property type="entry name" value="P-loop containing nucleotide triphosphate hydrolases"/>
    <property type="match status" value="2"/>
</dbReference>
<evidence type="ECO:0000256" key="12">
    <source>
        <dbReference type="ARBA" id="ARBA00023172"/>
    </source>
</evidence>
<dbReference type="InterPro" id="IPR010997">
    <property type="entry name" value="HRDC-like_sf"/>
</dbReference>
<comment type="similarity">
    <text evidence="3">Belongs to the helicase family. RecQ subfamily.</text>
</comment>
<proteinExistence type="inferred from homology"/>
<evidence type="ECO:0000256" key="5">
    <source>
        <dbReference type="ARBA" id="ARBA00022741"/>
    </source>
</evidence>
<evidence type="ECO:0000256" key="1">
    <source>
        <dbReference type="ARBA" id="ARBA00001946"/>
    </source>
</evidence>
<sequence>MTSEYTTDIALGRAKKVLKKYFGYEDFREGQEALVKAVISGRDVLGIMPTGAGKSLCFQIPALMMEGITLVVSPLISLMKDQVSALNQAGVHAAFLNSSLTPGQYRKALERAKAGCYEIVYVAPERLETESFLNFALAPQVKIPFVAVDEAHCVSQWGQDFRPSYLKVLDFLDRLPDRPVLGAYTATATQEVRNDILKILSLRDPMVMVTGFDRKNLFFSVRKPADKYSELLAELKRQETKTYKPSGIIYCLTRKTVEELCWKLREEGFSVTRYHAGLADEERRQNQEDFIYDRSSIMIATNAFGMGIDKSDVRYVIHYQMPKNMESYYQEAGRAGRDQEPSECILYYGAMDVQTNRYFIEHNEDNQELDEPARQRVQERDRERLKAMELYCFTSECLRKYILNYFGETGGENCGNCQNCLTNYDILDITREAQAVIRCIAGNRQHFGMMMVIDILRGAKNQKILSRHLDEHPEYGVLSDVSVLLLKQMIQELILKGYIKMSEEKYPVLQPVPSAQSCLSPGSCIEMRVAPAEKTAPKVSKKGKKAGAAAALAEKDVPLFEALRELRRQISQHEHVPPYMVFSDKTLVQMSILRPADKDEMLEVSGVGEFKFDKYGEQFLKLISSRESFTDTN</sequence>
<feature type="domain" description="Helicase C-terminal" evidence="19">
    <location>
        <begin position="227"/>
        <end position="389"/>
    </location>
</feature>
<dbReference type="PANTHER" id="PTHR13710:SF105">
    <property type="entry name" value="ATP-DEPENDENT DNA HELICASE Q1"/>
    <property type="match status" value="1"/>
</dbReference>
<comment type="cofactor">
    <cofactor evidence="1">
        <name>Mg(2+)</name>
        <dbReference type="ChEBI" id="CHEBI:18420"/>
    </cofactor>
</comment>
<evidence type="ECO:0000256" key="3">
    <source>
        <dbReference type="ARBA" id="ARBA00005446"/>
    </source>
</evidence>
<dbReference type="InterPro" id="IPR001650">
    <property type="entry name" value="Helicase_C-like"/>
</dbReference>
<evidence type="ECO:0000256" key="9">
    <source>
        <dbReference type="ARBA" id="ARBA00022833"/>
    </source>
</evidence>
<evidence type="ECO:0000313" key="20">
    <source>
        <dbReference type="EMBL" id="UWP60730.1"/>
    </source>
</evidence>
<evidence type="ECO:0000259" key="19">
    <source>
        <dbReference type="PROSITE" id="PS51194"/>
    </source>
</evidence>
<keyword evidence="21" id="KW-1185">Reference proteome</keyword>
<dbReference type="Pfam" id="PF00270">
    <property type="entry name" value="DEAD"/>
    <property type="match status" value="1"/>
</dbReference>
<dbReference type="PROSITE" id="PS50967">
    <property type="entry name" value="HRDC"/>
    <property type="match status" value="1"/>
</dbReference>
<keyword evidence="12" id="KW-0233">DNA recombination</keyword>
<dbReference type="Pfam" id="PF16124">
    <property type="entry name" value="RecQ_Zn_bind"/>
    <property type="match status" value="1"/>
</dbReference>
<dbReference type="SUPFAM" id="SSF47819">
    <property type="entry name" value="HRDC-like"/>
    <property type="match status" value="1"/>
</dbReference>
<dbReference type="InterPro" id="IPR027417">
    <property type="entry name" value="P-loop_NTPase"/>
</dbReference>
<dbReference type="InterPro" id="IPR006293">
    <property type="entry name" value="DNA_helicase_ATP-dep_RecQ_bac"/>
</dbReference>
<evidence type="ECO:0000259" key="18">
    <source>
        <dbReference type="PROSITE" id="PS51192"/>
    </source>
</evidence>
<dbReference type="NCBIfam" id="TIGR00614">
    <property type="entry name" value="recQ_fam"/>
    <property type="match status" value="1"/>
</dbReference>
<dbReference type="InterPro" id="IPR002121">
    <property type="entry name" value="HRDC_dom"/>
</dbReference>
<dbReference type="CDD" id="cd17920">
    <property type="entry name" value="DEXHc_RecQ"/>
    <property type="match status" value="1"/>
</dbReference>
<dbReference type="Gene3D" id="1.10.10.10">
    <property type="entry name" value="Winged helix-like DNA-binding domain superfamily/Winged helix DNA-binding domain"/>
    <property type="match status" value="1"/>
</dbReference>
<evidence type="ECO:0000256" key="16">
    <source>
        <dbReference type="NCBIfam" id="TIGR01389"/>
    </source>
</evidence>
<dbReference type="CDD" id="cd18794">
    <property type="entry name" value="SF2_C_RecQ"/>
    <property type="match status" value="1"/>
</dbReference>
<keyword evidence="14" id="KW-0413">Isomerase</keyword>
<feature type="domain" description="HRDC" evidence="17">
    <location>
        <begin position="553"/>
        <end position="633"/>
    </location>
</feature>
<name>A0ABY5VJE8_9FIRM</name>
<keyword evidence="13" id="KW-0234">DNA repair</keyword>
<dbReference type="Pfam" id="PF00271">
    <property type="entry name" value="Helicase_C"/>
    <property type="match status" value="1"/>
</dbReference>
<dbReference type="InterPro" id="IPR018982">
    <property type="entry name" value="RQC_domain"/>
</dbReference>
<keyword evidence="6" id="KW-0227">DNA damage</keyword>
<evidence type="ECO:0000256" key="6">
    <source>
        <dbReference type="ARBA" id="ARBA00022763"/>
    </source>
</evidence>
<keyword evidence="9" id="KW-0862">Zinc</keyword>
<dbReference type="GO" id="GO:0003678">
    <property type="term" value="F:DNA helicase activity"/>
    <property type="evidence" value="ECO:0007669"/>
    <property type="project" value="UniProtKB-EC"/>
</dbReference>
<evidence type="ECO:0000256" key="7">
    <source>
        <dbReference type="ARBA" id="ARBA00022801"/>
    </source>
</evidence>
<dbReference type="EMBL" id="CP102290">
    <property type="protein sequence ID" value="UWP60730.1"/>
    <property type="molecule type" value="Genomic_DNA"/>
</dbReference>
<accession>A0ABY5VJE8</accession>
<feature type="domain" description="Helicase ATP-binding" evidence="18">
    <location>
        <begin position="35"/>
        <end position="206"/>
    </location>
</feature>
<evidence type="ECO:0000313" key="21">
    <source>
        <dbReference type="Proteomes" id="UP001060164"/>
    </source>
</evidence>
<keyword evidence="5" id="KW-0547">Nucleotide-binding</keyword>
<dbReference type="InterPro" id="IPR036388">
    <property type="entry name" value="WH-like_DNA-bd_sf"/>
</dbReference>
<evidence type="ECO:0000256" key="14">
    <source>
        <dbReference type="ARBA" id="ARBA00023235"/>
    </source>
</evidence>
<protein>
    <recommendedName>
        <fullName evidence="16">DNA helicase RecQ</fullName>
        <ecNumber evidence="16">5.6.2.4</ecNumber>
    </recommendedName>
</protein>
<dbReference type="PANTHER" id="PTHR13710">
    <property type="entry name" value="DNA HELICASE RECQ FAMILY MEMBER"/>
    <property type="match status" value="1"/>
</dbReference>
<comment type="catalytic activity">
    <reaction evidence="15">
        <text>Couples ATP hydrolysis with the unwinding of duplex DNA by translocating in the 3'-5' direction.</text>
        <dbReference type="EC" id="5.6.2.4"/>
    </reaction>
</comment>
<dbReference type="InterPro" id="IPR011545">
    <property type="entry name" value="DEAD/DEAH_box_helicase_dom"/>
</dbReference>
<comment type="cofactor">
    <cofactor evidence="2">
        <name>Zn(2+)</name>
        <dbReference type="ChEBI" id="CHEBI:29105"/>
    </cofactor>
</comment>
<dbReference type="Pfam" id="PF00570">
    <property type="entry name" value="HRDC"/>
    <property type="match status" value="1"/>
</dbReference>
<dbReference type="Pfam" id="PF09382">
    <property type="entry name" value="RQC"/>
    <property type="match status" value="1"/>
</dbReference>
<dbReference type="InterPro" id="IPR014001">
    <property type="entry name" value="Helicase_ATP-bd"/>
</dbReference>
<keyword evidence="11" id="KW-0238">DNA-binding</keyword>
<evidence type="ECO:0000259" key="17">
    <source>
        <dbReference type="PROSITE" id="PS50967"/>
    </source>
</evidence>
<evidence type="ECO:0000256" key="15">
    <source>
        <dbReference type="ARBA" id="ARBA00034617"/>
    </source>
</evidence>
<dbReference type="Proteomes" id="UP001060164">
    <property type="component" value="Chromosome"/>
</dbReference>
<dbReference type="SUPFAM" id="SSF52540">
    <property type="entry name" value="P-loop containing nucleoside triphosphate hydrolases"/>
    <property type="match status" value="1"/>
</dbReference>
<dbReference type="PROSITE" id="PS51192">
    <property type="entry name" value="HELICASE_ATP_BIND_1"/>
    <property type="match status" value="1"/>
</dbReference>
<dbReference type="InterPro" id="IPR044876">
    <property type="entry name" value="HRDC_dom_sf"/>
</dbReference>
<dbReference type="Gene3D" id="1.10.150.80">
    <property type="entry name" value="HRDC domain"/>
    <property type="match status" value="1"/>
</dbReference>
<keyword evidence="10" id="KW-0067">ATP-binding</keyword>
<evidence type="ECO:0000256" key="13">
    <source>
        <dbReference type="ARBA" id="ARBA00023204"/>
    </source>
</evidence>
<evidence type="ECO:0000256" key="10">
    <source>
        <dbReference type="ARBA" id="ARBA00022840"/>
    </source>
</evidence>
<dbReference type="EC" id="5.6.2.4" evidence="16"/>
<dbReference type="InterPro" id="IPR004589">
    <property type="entry name" value="DNA_helicase_ATP-dep_RecQ"/>
</dbReference>
<dbReference type="SUPFAM" id="SSF46785">
    <property type="entry name" value="Winged helix' DNA-binding domain"/>
    <property type="match status" value="1"/>
</dbReference>
<dbReference type="InterPro" id="IPR032284">
    <property type="entry name" value="RecQ_Zn-bd"/>
</dbReference>
<keyword evidence="4" id="KW-0479">Metal-binding</keyword>
<keyword evidence="7 20" id="KW-0378">Hydrolase</keyword>
<dbReference type="SMART" id="SM00956">
    <property type="entry name" value="RQC"/>
    <property type="match status" value="1"/>
</dbReference>
<reference evidence="20" key="1">
    <citation type="journal article" date="2022" name="Cell">
        <title>Design, construction, and in vivo augmentation of a complex gut microbiome.</title>
        <authorList>
            <person name="Cheng A.G."/>
            <person name="Ho P.Y."/>
            <person name="Aranda-Diaz A."/>
            <person name="Jain S."/>
            <person name="Yu F.B."/>
            <person name="Meng X."/>
            <person name="Wang M."/>
            <person name="Iakiviak M."/>
            <person name="Nagashima K."/>
            <person name="Zhao A."/>
            <person name="Murugkar P."/>
            <person name="Patil A."/>
            <person name="Atabakhsh K."/>
            <person name="Weakley A."/>
            <person name="Yan J."/>
            <person name="Brumbaugh A.R."/>
            <person name="Higginbottom S."/>
            <person name="Dimas A."/>
            <person name="Shiver A.L."/>
            <person name="Deutschbauer A."/>
            <person name="Neff N."/>
            <person name="Sonnenburg J.L."/>
            <person name="Huang K.C."/>
            <person name="Fischbach M.A."/>
        </authorList>
    </citation>
    <scope>NUCLEOTIDE SEQUENCE</scope>
    <source>
        <strain evidence="20">DSM 19829</strain>
    </source>
</reference>
<organism evidence="20 21">
    <name type="scientific">Ruminococcus gauvreauii</name>
    <dbReference type="NCBI Taxonomy" id="438033"/>
    <lineage>
        <taxon>Bacteria</taxon>
        <taxon>Bacillati</taxon>
        <taxon>Bacillota</taxon>
        <taxon>Clostridia</taxon>
        <taxon>Eubacteriales</taxon>
        <taxon>Oscillospiraceae</taxon>
        <taxon>Ruminococcus</taxon>
    </lineage>
</organism>
<gene>
    <name evidence="20" type="primary">recQ</name>
    <name evidence="20" type="ORF">NQ502_06765</name>
</gene>